<dbReference type="GO" id="GO:0051304">
    <property type="term" value="P:chromosome separation"/>
    <property type="evidence" value="ECO:0007669"/>
    <property type="project" value="InterPro"/>
</dbReference>
<dbReference type="Proteomes" id="UP000199071">
    <property type="component" value="Unassembled WGS sequence"/>
</dbReference>
<reference evidence="6 7" key="1">
    <citation type="submission" date="2016-10" db="EMBL/GenBank/DDBJ databases">
        <authorList>
            <person name="de Groot N.N."/>
        </authorList>
    </citation>
    <scope>NUCLEOTIDE SEQUENCE [LARGE SCALE GENOMIC DNA]</scope>
    <source>
        <strain evidence="6 7">ATCC 35022</strain>
    </source>
</reference>
<dbReference type="PANTHER" id="PTHR34298">
    <property type="entry name" value="SEGREGATION AND CONDENSATION PROTEIN B"/>
    <property type="match status" value="1"/>
</dbReference>
<keyword evidence="4" id="KW-0131">Cell cycle</keyword>
<dbReference type="STRING" id="665467.SAMN02982931_00858"/>
<proteinExistence type="predicted"/>
<evidence type="ECO:0000313" key="6">
    <source>
        <dbReference type="EMBL" id="SDB11799.1"/>
    </source>
</evidence>
<dbReference type="AlphaFoldDB" id="A0A1G6AU15"/>
<organism evidence="6 7">
    <name type="scientific">Bauldia litoralis</name>
    <dbReference type="NCBI Taxonomy" id="665467"/>
    <lineage>
        <taxon>Bacteria</taxon>
        <taxon>Pseudomonadati</taxon>
        <taxon>Pseudomonadota</taxon>
        <taxon>Alphaproteobacteria</taxon>
        <taxon>Hyphomicrobiales</taxon>
        <taxon>Kaistiaceae</taxon>
        <taxon>Bauldia</taxon>
    </lineage>
</organism>
<keyword evidence="2" id="KW-0132">Cell division</keyword>
<feature type="compositionally biased region" description="Acidic residues" evidence="5">
    <location>
        <begin position="213"/>
        <end position="238"/>
    </location>
</feature>
<evidence type="ECO:0000256" key="1">
    <source>
        <dbReference type="ARBA" id="ARBA00022490"/>
    </source>
</evidence>
<dbReference type="Pfam" id="PF04079">
    <property type="entry name" value="SMC_ScpB"/>
    <property type="match status" value="1"/>
</dbReference>
<gene>
    <name evidence="6" type="ORF">SAMN02982931_00858</name>
</gene>
<evidence type="ECO:0000256" key="3">
    <source>
        <dbReference type="ARBA" id="ARBA00022829"/>
    </source>
</evidence>
<name>A0A1G6AU15_9HYPH</name>
<evidence type="ECO:0000256" key="2">
    <source>
        <dbReference type="ARBA" id="ARBA00022618"/>
    </source>
</evidence>
<dbReference type="OrthoDB" id="9806226at2"/>
<dbReference type="InterPro" id="IPR005234">
    <property type="entry name" value="ScpB_csome_segregation"/>
</dbReference>
<evidence type="ECO:0000256" key="5">
    <source>
        <dbReference type="SAM" id="MobiDB-lite"/>
    </source>
</evidence>
<evidence type="ECO:0000313" key="7">
    <source>
        <dbReference type="Proteomes" id="UP000199071"/>
    </source>
</evidence>
<dbReference type="InterPro" id="IPR036388">
    <property type="entry name" value="WH-like_DNA-bd_sf"/>
</dbReference>
<sequence length="245" mass="26361">MANPNSAVAIAVDNDATAEAQSPEERRQALRMVEALLFAAAEPLAADDLAGRLPSGADVTGILRELQAVYADRGVNLTQVAGKWSLRTASDLSFLLSRDAVEQKRLSRAAMETLAIISYHQPVTRAEIEEIRGVATSKGTLDLLLETGWIRMRGRRKTPGRPVTYGTTDGFLSHFGLDGIGDLPGLDELKGAGLLDSRIPTDFSIPEPHDGDDLTEDEDPLEDEEILDAGADDLVAEEAAERQAD</sequence>
<dbReference type="PIRSF" id="PIRSF019345">
    <property type="entry name" value="ScpB"/>
    <property type="match status" value="1"/>
</dbReference>
<keyword evidence="7" id="KW-1185">Reference proteome</keyword>
<accession>A0A1G6AU15</accession>
<feature type="region of interest" description="Disordered" evidence="5">
    <location>
        <begin position="200"/>
        <end position="245"/>
    </location>
</feature>
<evidence type="ECO:0000256" key="4">
    <source>
        <dbReference type="ARBA" id="ARBA00023306"/>
    </source>
</evidence>
<dbReference type="RefSeq" id="WP_090875003.1">
    <property type="nucleotide sequence ID" value="NZ_FMXQ01000002.1"/>
</dbReference>
<protein>
    <submittedName>
        <fullName evidence="6">Condensin subunit ScpB</fullName>
    </submittedName>
</protein>
<dbReference type="EMBL" id="FMXQ01000002">
    <property type="protein sequence ID" value="SDB11799.1"/>
    <property type="molecule type" value="Genomic_DNA"/>
</dbReference>
<dbReference type="SUPFAM" id="SSF46785">
    <property type="entry name" value="Winged helix' DNA-binding domain"/>
    <property type="match status" value="2"/>
</dbReference>
<dbReference type="Gene3D" id="1.10.10.10">
    <property type="entry name" value="Winged helix-like DNA-binding domain superfamily/Winged helix DNA-binding domain"/>
    <property type="match status" value="2"/>
</dbReference>
<dbReference type="PANTHER" id="PTHR34298:SF2">
    <property type="entry name" value="SEGREGATION AND CONDENSATION PROTEIN B"/>
    <property type="match status" value="1"/>
</dbReference>
<keyword evidence="3" id="KW-0159">Chromosome partition</keyword>
<dbReference type="GO" id="GO:0051301">
    <property type="term" value="P:cell division"/>
    <property type="evidence" value="ECO:0007669"/>
    <property type="project" value="UniProtKB-KW"/>
</dbReference>
<dbReference type="NCBIfam" id="TIGR00281">
    <property type="entry name" value="SMC-Scp complex subunit ScpB"/>
    <property type="match status" value="1"/>
</dbReference>
<keyword evidence="1" id="KW-0963">Cytoplasm</keyword>
<dbReference type="InterPro" id="IPR036390">
    <property type="entry name" value="WH_DNA-bd_sf"/>
</dbReference>